<dbReference type="Proteomes" id="UP000621307">
    <property type="component" value="Unassembled WGS sequence"/>
</dbReference>
<gene>
    <name evidence="1" type="ORF">H6G14_15635</name>
</gene>
<keyword evidence="2" id="KW-1185">Reference proteome</keyword>
<dbReference type="RefSeq" id="WP_190568307.1">
    <property type="nucleotide sequence ID" value="NZ_JACJQL010000021.1"/>
</dbReference>
<dbReference type="EMBL" id="JACJQL010000021">
    <property type="protein sequence ID" value="MBD2252721.1"/>
    <property type="molecule type" value="Genomic_DNA"/>
</dbReference>
<comment type="caution">
    <text evidence="1">The sequence shown here is derived from an EMBL/GenBank/DDBJ whole genome shotgun (WGS) entry which is preliminary data.</text>
</comment>
<name>A0ABR8BFX8_9NOSO</name>
<accession>A0ABR8BFX8</accession>
<reference evidence="1 2" key="1">
    <citation type="journal article" date="2020" name="ISME J.">
        <title>Comparative genomics reveals insights into cyanobacterial evolution and habitat adaptation.</title>
        <authorList>
            <person name="Chen M.Y."/>
            <person name="Teng W.K."/>
            <person name="Zhao L."/>
            <person name="Hu C.X."/>
            <person name="Zhou Y.K."/>
            <person name="Han B.P."/>
            <person name="Song L.R."/>
            <person name="Shu W.S."/>
        </authorList>
    </citation>
    <scope>NUCLEOTIDE SEQUENCE [LARGE SCALE GENOMIC DNA]</scope>
    <source>
        <strain evidence="1 2">FACHB-3921</strain>
    </source>
</reference>
<sequence>MLEKKVSQGEQNNLFEVTPVGMQLTAPTQQDHKILIEQIEDAQTTVSAPVRS</sequence>
<evidence type="ECO:0000313" key="1">
    <source>
        <dbReference type="EMBL" id="MBD2252721.1"/>
    </source>
</evidence>
<protein>
    <submittedName>
        <fullName evidence="1">Uncharacterized protein</fullName>
    </submittedName>
</protein>
<evidence type="ECO:0000313" key="2">
    <source>
        <dbReference type="Proteomes" id="UP000621307"/>
    </source>
</evidence>
<organism evidence="1 2">
    <name type="scientific">Nostoc parmelioides FACHB-3921</name>
    <dbReference type="NCBI Taxonomy" id="2692909"/>
    <lineage>
        <taxon>Bacteria</taxon>
        <taxon>Bacillati</taxon>
        <taxon>Cyanobacteriota</taxon>
        <taxon>Cyanophyceae</taxon>
        <taxon>Nostocales</taxon>
        <taxon>Nostocaceae</taxon>
        <taxon>Nostoc</taxon>
    </lineage>
</organism>
<proteinExistence type="predicted"/>